<proteinExistence type="predicted"/>
<accession>A0ACB7XGJ5</accession>
<sequence>MSESEDLGSKLYEACVSGSVPALDSLIEKDKLILNRVNSLTCFFSETPLHVAVLCGHLDFTKALLTRKPELVTEFDTRGCSPLHLASTEGHVEIVRELLRVDNNVCIARDQEGRIPLHLAAMKGRVEVIRELLRAKPESIHEKLGKGETVLHLCVKYYRLEALDTLFQYLQSCNNMEFLLNSEDDDGNTILHLAVGLKQMETIKYLLGKQIIKDHANVKNENGSSALDVVEHWRNRDLKTIEIHDLLVQAGRHDDNDPPPRPQGRCKVLGEIMKWISWFWMRYLDIDHGWLKEVRGHLITAATLTATMAYQALLSPPGGVWQDASKDDQASPPLPYNDSVPQHEAGDAILDSYGPASQEAKYVVINTVVLVASLSTIILALSGFPLQNKFLLGVLILTMYTTISFLAVAYFMVLDFVFPSLDDKILNGLRYLLIFWFGIMGLVVMLHACHFFVWLRNKFGNRHFLVWLRNKFGNLVTRCRTRGRDGGANHITHEKSCCWQP</sequence>
<organism evidence="1 2">
    <name type="scientific">Vaccinium darrowii</name>
    <dbReference type="NCBI Taxonomy" id="229202"/>
    <lineage>
        <taxon>Eukaryota</taxon>
        <taxon>Viridiplantae</taxon>
        <taxon>Streptophyta</taxon>
        <taxon>Embryophyta</taxon>
        <taxon>Tracheophyta</taxon>
        <taxon>Spermatophyta</taxon>
        <taxon>Magnoliopsida</taxon>
        <taxon>eudicotyledons</taxon>
        <taxon>Gunneridae</taxon>
        <taxon>Pentapetalae</taxon>
        <taxon>asterids</taxon>
        <taxon>Ericales</taxon>
        <taxon>Ericaceae</taxon>
        <taxon>Vaccinioideae</taxon>
        <taxon>Vaccinieae</taxon>
        <taxon>Vaccinium</taxon>
    </lineage>
</organism>
<evidence type="ECO:0000313" key="2">
    <source>
        <dbReference type="Proteomes" id="UP000828048"/>
    </source>
</evidence>
<dbReference type="EMBL" id="CM037160">
    <property type="protein sequence ID" value="KAH7839919.1"/>
    <property type="molecule type" value="Genomic_DNA"/>
</dbReference>
<keyword evidence="2" id="KW-1185">Reference proteome</keyword>
<dbReference type="Proteomes" id="UP000828048">
    <property type="component" value="Chromosome 10"/>
</dbReference>
<evidence type="ECO:0000313" key="1">
    <source>
        <dbReference type="EMBL" id="KAH7839919.1"/>
    </source>
</evidence>
<protein>
    <submittedName>
        <fullName evidence="1">Uncharacterized protein</fullName>
    </submittedName>
</protein>
<gene>
    <name evidence="1" type="ORF">Vadar_010341</name>
</gene>
<name>A0ACB7XGJ5_9ERIC</name>
<comment type="caution">
    <text evidence="1">The sequence shown here is derived from an EMBL/GenBank/DDBJ whole genome shotgun (WGS) entry which is preliminary data.</text>
</comment>
<reference evidence="1 2" key="1">
    <citation type="journal article" date="2021" name="Hortic Res">
        <title>High-quality reference genome and annotation aids understanding of berry development for evergreen blueberry (Vaccinium darrowii).</title>
        <authorList>
            <person name="Yu J."/>
            <person name="Hulse-Kemp A.M."/>
            <person name="Babiker E."/>
            <person name="Staton M."/>
        </authorList>
    </citation>
    <scope>NUCLEOTIDE SEQUENCE [LARGE SCALE GENOMIC DNA]</scope>
    <source>
        <strain evidence="2">cv. NJ 8807/NJ 8810</strain>
        <tissue evidence="1">Young leaf</tissue>
    </source>
</reference>